<dbReference type="AlphaFoldDB" id="A0A6L9S4F9"/>
<dbReference type="RefSeq" id="WP_163733613.1">
    <property type="nucleotide sequence ID" value="NZ_JAAGOA010000003.1"/>
</dbReference>
<evidence type="ECO:0000313" key="4">
    <source>
        <dbReference type="Proteomes" id="UP000475214"/>
    </source>
</evidence>
<dbReference type="EMBL" id="JAAGOA010000003">
    <property type="protein sequence ID" value="NED99523.1"/>
    <property type="molecule type" value="Genomic_DNA"/>
</dbReference>
<proteinExistence type="predicted"/>
<keyword evidence="2" id="KW-1133">Transmembrane helix</keyword>
<evidence type="ECO:0000256" key="1">
    <source>
        <dbReference type="SAM" id="MobiDB-lite"/>
    </source>
</evidence>
<keyword evidence="2" id="KW-0472">Membrane</keyword>
<reference evidence="3 4" key="1">
    <citation type="submission" date="2020-02" db="EMBL/GenBank/DDBJ databases">
        <authorList>
            <person name="Li X.-J."/>
            <person name="Han X.-M."/>
        </authorList>
    </citation>
    <scope>NUCLEOTIDE SEQUENCE [LARGE SCALE GENOMIC DNA]</scope>
    <source>
        <strain evidence="3 4">CCTCC AB 2017055</strain>
    </source>
</reference>
<sequence>MTDNFDNELQQRLNSLSADTTGTHMPGPHAARRRAAQRTRNQITTGALAGIAVLAIGVIGITQDQMFTAPEPAEPTDTRTPTVSPTTPDTPDETDDATPPDGDPTPPDGGGGGDDIPDDAFMTVEDITPDGEEGDVFPEWTATDARQTPFDCAPVAPDGTDYSAYENDGDGHFLQFIEETEDPVARFSQIRADLERCVRDLEQSDEDQYTQISQTWNVSGIGDEAWMANYFDQMEQPDDFFVANLVSVRMMRTGNYVNVVIQGGPGQDDNANMDTEDSALSGERLCAAFGTECVGEVAAEQTDREPIGDIDGWLRVDDVVAATGLEEIVEGTEPLEANDGGGPPGWALTYLPLDPESAGATFFQRRFYQQSDPTGAVYLSVDQEIAEFPDAETARAHYEDMVAAAESYNDDGRNLENTSSVDEGNRAISTWREEDQEFGITFVFGIALQGTAITVVNHGIDSASDHDVTADQMMDLLTRAADRLSEEG</sequence>
<feature type="transmembrane region" description="Helical" evidence="2">
    <location>
        <begin position="43"/>
        <end position="62"/>
    </location>
</feature>
<organism evidence="3 4">
    <name type="scientific">Phytoactinopolyspora halotolerans</name>
    <dbReference type="NCBI Taxonomy" id="1981512"/>
    <lineage>
        <taxon>Bacteria</taxon>
        <taxon>Bacillati</taxon>
        <taxon>Actinomycetota</taxon>
        <taxon>Actinomycetes</taxon>
        <taxon>Jiangellales</taxon>
        <taxon>Jiangellaceae</taxon>
        <taxon>Phytoactinopolyspora</taxon>
    </lineage>
</organism>
<gene>
    <name evidence="3" type="ORF">G1H10_05020</name>
</gene>
<accession>A0A6L9S4F9</accession>
<feature type="region of interest" description="Disordered" evidence="1">
    <location>
        <begin position="69"/>
        <end position="121"/>
    </location>
</feature>
<dbReference type="Proteomes" id="UP000475214">
    <property type="component" value="Unassembled WGS sequence"/>
</dbReference>
<evidence type="ECO:0000313" key="3">
    <source>
        <dbReference type="EMBL" id="NED99523.1"/>
    </source>
</evidence>
<keyword evidence="2" id="KW-0812">Transmembrane</keyword>
<feature type="region of interest" description="Disordered" evidence="1">
    <location>
        <begin position="16"/>
        <end position="39"/>
    </location>
</feature>
<comment type="caution">
    <text evidence="3">The sequence shown here is derived from an EMBL/GenBank/DDBJ whole genome shotgun (WGS) entry which is preliminary data.</text>
</comment>
<evidence type="ECO:0000256" key="2">
    <source>
        <dbReference type="SAM" id="Phobius"/>
    </source>
</evidence>
<protein>
    <submittedName>
        <fullName evidence="3">Uncharacterized protein</fullName>
    </submittedName>
</protein>
<keyword evidence="4" id="KW-1185">Reference proteome</keyword>
<feature type="compositionally biased region" description="Low complexity" evidence="1">
    <location>
        <begin position="78"/>
        <end position="89"/>
    </location>
</feature>
<name>A0A6L9S4F9_9ACTN</name>